<accession>A0A9Q0VMK2</accession>
<sequence>MAMVSWNLGAYQKTPAVHVTCRKKERDRDHSYPYKVIEITPPPKSLGIRCFPTNLQCGESVTIEGQAYTISAVTYRYQLRKGKETAAVGTRSKNTQPPGAPPSAPQFPIKPLMAGGGPRQRGAPAPPVGEKRRWVLGWAPGGEKDGFVLQKIGG</sequence>
<dbReference type="Proteomes" id="UP001151529">
    <property type="component" value="Chromosome 16"/>
</dbReference>
<name>A0A9Q0VMK2_SALVM</name>
<feature type="region of interest" description="Disordered" evidence="1">
    <location>
        <begin position="84"/>
        <end position="128"/>
    </location>
</feature>
<evidence type="ECO:0000313" key="3">
    <source>
        <dbReference type="Proteomes" id="UP001151529"/>
    </source>
</evidence>
<comment type="caution">
    <text evidence="2">The sequence shown here is derived from an EMBL/GenBank/DDBJ whole genome shotgun (WGS) entry which is preliminary data.</text>
</comment>
<dbReference type="OrthoDB" id="4237at2759"/>
<proteinExistence type="predicted"/>
<dbReference type="EMBL" id="JAPFFL010000001">
    <property type="protein sequence ID" value="KAJ6751580.1"/>
    <property type="molecule type" value="Genomic_DNA"/>
</dbReference>
<protein>
    <submittedName>
        <fullName evidence="2">Uncharacterized protein</fullName>
    </submittedName>
</protein>
<dbReference type="PANTHER" id="PTHR36397">
    <property type="entry name" value="OSJNBA0081L15.1 PROTEIN"/>
    <property type="match status" value="1"/>
</dbReference>
<dbReference type="AlphaFoldDB" id="A0A9Q0VMK2"/>
<organism evidence="2 3">
    <name type="scientific">Salix viminalis</name>
    <name type="common">Common osier</name>
    <name type="synonym">Basket willow</name>
    <dbReference type="NCBI Taxonomy" id="40686"/>
    <lineage>
        <taxon>Eukaryota</taxon>
        <taxon>Viridiplantae</taxon>
        <taxon>Streptophyta</taxon>
        <taxon>Embryophyta</taxon>
        <taxon>Tracheophyta</taxon>
        <taxon>Spermatophyta</taxon>
        <taxon>Magnoliopsida</taxon>
        <taxon>eudicotyledons</taxon>
        <taxon>Gunneridae</taxon>
        <taxon>Pentapetalae</taxon>
        <taxon>rosids</taxon>
        <taxon>fabids</taxon>
        <taxon>Malpighiales</taxon>
        <taxon>Salicaceae</taxon>
        <taxon>Saliceae</taxon>
        <taxon>Salix</taxon>
    </lineage>
</organism>
<dbReference type="PANTHER" id="PTHR36397:SF1">
    <property type="entry name" value="OS04G0482900 PROTEIN"/>
    <property type="match status" value="1"/>
</dbReference>
<reference evidence="2" key="2">
    <citation type="journal article" date="2023" name="Int. J. Mol. Sci.">
        <title>De Novo Assembly and Annotation of 11 Diverse Shrub Willow (Salix) Genomes Reveals Novel Gene Organization in Sex-Linked Regions.</title>
        <authorList>
            <person name="Hyden B."/>
            <person name="Feng K."/>
            <person name="Yates T.B."/>
            <person name="Jawdy S."/>
            <person name="Cereghino C."/>
            <person name="Smart L.B."/>
            <person name="Muchero W."/>
        </authorList>
    </citation>
    <scope>NUCLEOTIDE SEQUENCE [LARGE SCALE GENOMIC DNA]</scope>
    <source>
        <tissue evidence="2">Shoot tip</tissue>
    </source>
</reference>
<gene>
    <name evidence="2" type="ORF">OIU85_002052</name>
</gene>
<reference evidence="2" key="1">
    <citation type="submission" date="2022-11" db="EMBL/GenBank/DDBJ databases">
        <authorList>
            <person name="Hyden B.L."/>
            <person name="Feng K."/>
            <person name="Yates T."/>
            <person name="Jawdy S."/>
            <person name="Smart L.B."/>
            <person name="Muchero W."/>
        </authorList>
    </citation>
    <scope>NUCLEOTIDE SEQUENCE</scope>
    <source>
        <tissue evidence="2">Shoot tip</tissue>
    </source>
</reference>
<keyword evidence="3" id="KW-1185">Reference proteome</keyword>
<evidence type="ECO:0000313" key="2">
    <source>
        <dbReference type="EMBL" id="KAJ6751580.1"/>
    </source>
</evidence>
<evidence type="ECO:0000256" key="1">
    <source>
        <dbReference type="SAM" id="MobiDB-lite"/>
    </source>
</evidence>